<dbReference type="OrthoDB" id="6474464at2759"/>
<dbReference type="Pfam" id="PF04724">
    <property type="entry name" value="Glyco_transf_17"/>
    <property type="match status" value="1"/>
</dbReference>
<proteinExistence type="predicted"/>
<evidence type="ECO:0000256" key="1">
    <source>
        <dbReference type="SAM" id="Phobius"/>
    </source>
</evidence>
<keyword evidence="1" id="KW-0812">Transmembrane</keyword>
<keyword evidence="1" id="KW-0472">Membrane</keyword>
<dbReference type="InterPro" id="IPR006813">
    <property type="entry name" value="Glyco_trans_17"/>
</dbReference>
<gene>
    <name evidence="2" type="ORF">L798_07638</name>
</gene>
<dbReference type="EMBL" id="KK852424">
    <property type="protein sequence ID" value="KDR24231.1"/>
    <property type="molecule type" value="Genomic_DNA"/>
</dbReference>
<evidence type="ECO:0000313" key="3">
    <source>
        <dbReference type="Proteomes" id="UP000027135"/>
    </source>
</evidence>
<dbReference type="GO" id="GO:0003830">
    <property type="term" value="F:beta-1,4-mannosylglycoprotein 4-beta-N-acetylglucosaminyltransferase activity"/>
    <property type="evidence" value="ECO:0007669"/>
    <property type="project" value="InterPro"/>
</dbReference>
<keyword evidence="3" id="KW-1185">Reference proteome</keyword>
<protein>
    <submittedName>
        <fullName evidence="2">Beta-1,4-mannosyl-glycoprotein 4-beta-N-acetylglucosaminyltransferase</fullName>
    </submittedName>
</protein>
<dbReference type="PANTHER" id="PTHR12224">
    <property type="entry name" value="BETA-1,4-MANNOSYL-GLYCOPROTEIN BETA-1,4-N-ACETYLGLUCOSAMINYL-TRANSFERASE"/>
    <property type="match status" value="1"/>
</dbReference>
<dbReference type="InParanoid" id="A0A067RK52"/>
<reference evidence="2 3" key="1">
    <citation type="journal article" date="2014" name="Nat. Commun.">
        <title>Molecular traces of alternative social organization in a termite genome.</title>
        <authorList>
            <person name="Terrapon N."/>
            <person name="Li C."/>
            <person name="Robertson H.M."/>
            <person name="Ji L."/>
            <person name="Meng X."/>
            <person name="Booth W."/>
            <person name="Chen Z."/>
            <person name="Childers C.P."/>
            <person name="Glastad K.M."/>
            <person name="Gokhale K."/>
            <person name="Gowin J."/>
            <person name="Gronenberg W."/>
            <person name="Hermansen R.A."/>
            <person name="Hu H."/>
            <person name="Hunt B.G."/>
            <person name="Huylmans A.K."/>
            <person name="Khalil S.M."/>
            <person name="Mitchell R.D."/>
            <person name="Munoz-Torres M.C."/>
            <person name="Mustard J.A."/>
            <person name="Pan H."/>
            <person name="Reese J.T."/>
            <person name="Scharf M.E."/>
            <person name="Sun F."/>
            <person name="Vogel H."/>
            <person name="Xiao J."/>
            <person name="Yang W."/>
            <person name="Yang Z."/>
            <person name="Yang Z."/>
            <person name="Zhou J."/>
            <person name="Zhu J."/>
            <person name="Brent C.S."/>
            <person name="Elsik C.G."/>
            <person name="Goodisman M.A."/>
            <person name="Liberles D.A."/>
            <person name="Roe R.M."/>
            <person name="Vargo E.L."/>
            <person name="Vilcinskas A."/>
            <person name="Wang J."/>
            <person name="Bornberg-Bauer E."/>
            <person name="Korb J."/>
            <person name="Zhang G."/>
            <person name="Liebig J."/>
        </authorList>
    </citation>
    <scope>NUCLEOTIDE SEQUENCE [LARGE SCALE GENOMIC DNA]</scope>
    <source>
        <tissue evidence="2">Whole organism</tissue>
    </source>
</reference>
<dbReference type="GO" id="GO:0006044">
    <property type="term" value="P:N-acetylglucosamine metabolic process"/>
    <property type="evidence" value="ECO:0007669"/>
    <property type="project" value="TreeGrafter"/>
</dbReference>
<dbReference type="PANTHER" id="PTHR12224:SF0">
    <property type="entry name" value="BETA-1,4-MANNOSYL-GLYCOPROTEIN 4-BETA-N-ACETYLGLUCOSAMINYLTRANSFERASE"/>
    <property type="match status" value="1"/>
</dbReference>
<sequence length="474" mass="55215">MYYRVDFKLCMLWILLVLQVLLVIYYLLMAPASYVFEYSTPTPKEHEFSLSSNYKPYSVKFVAPSIAKAVSRRKEWQGYLTEADRVILPNIVLSSYFVKLNNESVCFVPGTDIGYTKKQHADHMDHTKCECKRGWHGKDCGQPEVIWRAFIASRQKISPRRRRKPRRIIHGFPITGLETTLAEIKLHELSHVVDCFVVGESNHTATGHFKPFYFKQKLHKKGFISEDIRHKLLYIPLTNSLRSNNKGLNYSSTYSKSLRQQLWQRGQATLTNLRSDDLYIDSTDAYEITNPKALLFFKLYDGWPLPVAFRLRWSAYGFFWQHPKRTIITPGAYTIGIMEDLFRSNPSRIPGYLIPGVEEPGERSVYELVVGDLNHYGGWYCSWCLEPNDILTMLQWAPHDNSPIDWDRMSGKKIDITYVEDLVGTGLWLDGVTALIRKSQHGDLYFAPDYVANNTWKYDFLYTNFYSKLDYYNN</sequence>
<keyword evidence="2" id="KW-0808">Transferase</keyword>
<accession>A0A067RK52</accession>
<evidence type="ECO:0000313" key="2">
    <source>
        <dbReference type="EMBL" id="KDR24231.1"/>
    </source>
</evidence>
<organism evidence="2 3">
    <name type="scientific">Zootermopsis nevadensis</name>
    <name type="common">Dampwood termite</name>
    <dbReference type="NCBI Taxonomy" id="136037"/>
    <lineage>
        <taxon>Eukaryota</taxon>
        <taxon>Metazoa</taxon>
        <taxon>Ecdysozoa</taxon>
        <taxon>Arthropoda</taxon>
        <taxon>Hexapoda</taxon>
        <taxon>Insecta</taxon>
        <taxon>Pterygota</taxon>
        <taxon>Neoptera</taxon>
        <taxon>Polyneoptera</taxon>
        <taxon>Dictyoptera</taxon>
        <taxon>Blattodea</taxon>
        <taxon>Blattoidea</taxon>
        <taxon>Termitoidae</taxon>
        <taxon>Termopsidae</taxon>
        <taxon>Zootermopsis</taxon>
    </lineage>
</organism>
<dbReference type="FunCoup" id="A0A067RK52">
    <property type="interactions" value="58"/>
</dbReference>
<feature type="transmembrane region" description="Helical" evidence="1">
    <location>
        <begin position="12"/>
        <end position="36"/>
    </location>
</feature>
<dbReference type="GO" id="GO:0016020">
    <property type="term" value="C:membrane"/>
    <property type="evidence" value="ECO:0007669"/>
    <property type="project" value="InterPro"/>
</dbReference>
<dbReference type="AlphaFoldDB" id="A0A067RK52"/>
<dbReference type="eggNOG" id="ENOG502QUBY">
    <property type="taxonomic scope" value="Eukaryota"/>
</dbReference>
<keyword evidence="2" id="KW-0328">Glycosyltransferase</keyword>
<keyword evidence="1" id="KW-1133">Transmembrane helix</keyword>
<dbReference type="OMA" id="DIFWNFP"/>
<dbReference type="STRING" id="136037.A0A067RK52"/>
<name>A0A067RK52_ZOONE</name>
<dbReference type="Proteomes" id="UP000027135">
    <property type="component" value="Unassembled WGS sequence"/>
</dbReference>